<keyword evidence="3" id="KW-0479">Metal-binding</keyword>
<gene>
    <name evidence="8" type="ORF">HYZ11_13865</name>
</gene>
<keyword evidence="5" id="KW-0411">Iron-sulfur</keyword>
<dbReference type="InterPro" id="IPR058240">
    <property type="entry name" value="rSAM_sf"/>
</dbReference>
<dbReference type="CDD" id="cd01335">
    <property type="entry name" value="Radical_SAM"/>
    <property type="match status" value="1"/>
</dbReference>
<reference evidence="8" key="1">
    <citation type="submission" date="2020-07" db="EMBL/GenBank/DDBJ databases">
        <title>Huge and variable diversity of episymbiotic CPR bacteria and DPANN archaea in groundwater ecosystems.</title>
        <authorList>
            <person name="He C.Y."/>
            <person name="Keren R."/>
            <person name="Whittaker M."/>
            <person name="Farag I.F."/>
            <person name="Doudna J."/>
            <person name="Cate J.H.D."/>
            <person name="Banfield J.F."/>
        </authorList>
    </citation>
    <scope>NUCLEOTIDE SEQUENCE</scope>
    <source>
        <strain evidence="8">NC_groundwater_763_Ag_S-0.2um_68_21</strain>
    </source>
</reference>
<dbReference type="InterPro" id="IPR006158">
    <property type="entry name" value="Cobalamin-bd"/>
</dbReference>
<dbReference type="GO" id="GO:0003824">
    <property type="term" value="F:catalytic activity"/>
    <property type="evidence" value="ECO:0007669"/>
    <property type="project" value="InterPro"/>
</dbReference>
<dbReference type="InterPro" id="IPR007197">
    <property type="entry name" value="rSAM"/>
</dbReference>
<evidence type="ECO:0000313" key="9">
    <source>
        <dbReference type="Proteomes" id="UP000782312"/>
    </source>
</evidence>
<dbReference type="InterPro" id="IPR034466">
    <property type="entry name" value="Methyltransferase_Class_B"/>
</dbReference>
<dbReference type="AlphaFoldDB" id="A0A932HZS8"/>
<comment type="caution">
    <text evidence="8">The sequence shown here is derived from an EMBL/GenBank/DDBJ whole genome shotgun (WGS) entry which is preliminary data.</text>
</comment>
<evidence type="ECO:0000256" key="3">
    <source>
        <dbReference type="ARBA" id="ARBA00022723"/>
    </source>
</evidence>
<evidence type="ECO:0000259" key="7">
    <source>
        <dbReference type="PROSITE" id="PS51918"/>
    </source>
</evidence>
<keyword evidence="2" id="KW-0949">S-adenosyl-L-methionine</keyword>
<dbReference type="GO" id="GO:0051539">
    <property type="term" value="F:4 iron, 4 sulfur cluster binding"/>
    <property type="evidence" value="ECO:0007669"/>
    <property type="project" value="UniProtKB-KW"/>
</dbReference>
<evidence type="ECO:0000256" key="4">
    <source>
        <dbReference type="ARBA" id="ARBA00023004"/>
    </source>
</evidence>
<organism evidence="8 9">
    <name type="scientific">Tectimicrobiota bacterium</name>
    <dbReference type="NCBI Taxonomy" id="2528274"/>
    <lineage>
        <taxon>Bacteria</taxon>
        <taxon>Pseudomonadati</taxon>
        <taxon>Nitrospinota/Tectimicrobiota group</taxon>
        <taxon>Candidatus Tectimicrobiota</taxon>
    </lineage>
</organism>
<evidence type="ECO:0000313" key="8">
    <source>
        <dbReference type="EMBL" id="MBI3128686.1"/>
    </source>
</evidence>
<dbReference type="SFLD" id="SFLDG01123">
    <property type="entry name" value="methyltransferase_(Class_B)"/>
    <property type="match status" value="1"/>
</dbReference>
<dbReference type="GO" id="GO:0031419">
    <property type="term" value="F:cobalamin binding"/>
    <property type="evidence" value="ECO:0007669"/>
    <property type="project" value="InterPro"/>
</dbReference>
<sequence length="506" mass="58715">MRFLFVYPNVQRVWAPRLGISVLSAVLKRKGHETALYDSTMVRGPEIAPRFLRKVEEFRPDAVGFSVLSNEWALTRDLLRLPAIKSLPKIVGGHHPTVDAEGCLKHCDYVVRGEGEDALAELLDALGSGKDASRIPNVWSRNLLGMETRNEMRDLIGDLDDYPIPDWNIYAKEHYTRNFLIDVKPGTRIVGQFEGSRGCPYHCTYCSSPHVMSMYKGKGTWRREKSPRRMMEEIKDFEARNGLDMIYFVDEIFLTQLPRLEEMADVFSRHVRKPFLFMERPEMVKEDKIKAAARAGAYSMSIGVESGDEEFRKRVLNRKMEEDVIVEAFALARKHGVRTHAFNMVGLPYEDRGRILASRELMKRVKPDTAQFSIFYPLVGTQLRELCIREGFLDPDNEMPENYYANSVLNMPTMPRGDIIKYQKILEILCGREGLWADFLWWMYETFPVTLTLRRRLKFLGEPARYLRTYGLAGSFRRLAFKFRRRFGKLPPAQNEISQPYFYGQK</sequence>
<dbReference type="SFLD" id="SFLDG01082">
    <property type="entry name" value="B12-binding_domain_containing"/>
    <property type="match status" value="1"/>
</dbReference>
<dbReference type="InterPro" id="IPR023404">
    <property type="entry name" value="rSAM_horseshoe"/>
</dbReference>
<keyword evidence="4" id="KW-0408">Iron</keyword>
<dbReference type="PROSITE" id="PS51332">
    <property type="entry name" value="B12_BINDING"/>
    <property type="match status" value="1"/>
</dbReference>
<dbReference type="Proteomes" id="UP000782312">
    <property type="component" value="Unassembled WGS sequence"/>
</dbReference>
<protein>
    <submittedName>
        <fullName evidence="8">B12-binding domain-containing radical SAM protein</fullName>
    </submittedName>
</protein>
<feature type="domain" description="B12-binding" evidence="6">
    <location>
        <begin position="2"/>
        <end position="133"/>
    </location>
</feature>
<dbReference type="Gene3D" id="3.40.50.280">
    <property type="entry name" value="Cobalamin-binding domain"/>
    <property type="match status" value="1"/>
</dbReference>
<dbReference type="Pfam" id="PF02310">
    <property type="entry name" value="B12-binding"/>
    <property type="match status" value="1"/>
</dbReference>
<comment type="cofactor">
    <cofactor evidence="1">
        <name>[4Fe-4S] cluster</name>
        <dbReference type="ChEBI" id="CHEBI:49883"/>
    </cofactor>
</comment>
<evidence type="ECO:0000256" key="2">
    <source>
        <dbReference type="ARBA" id="ARBA00022691"/>
    </source>
</evidence>
<dbReference type="SFLD" id="SFLDS00029">
    <property type="entry name" value="Radical_SAM"/>
    <property type="match status" value="1"/>
</dbReference>
<feature type="domain" description="Radical SAM core" evidence="7">
    <location>
        <begin position="185"/>
        <end position="405"/>
    </location>
</feature>
<evidence type="ECO:0000256" key="5">
    <source>
        <dbReference type="ARBA" id="ARBA00023014"/>
    </source>
</evidence>
<accession>A0A932HZS8</accession>
<dbReference type="Pfam" id="PF04055">
    <property type="entry name" value="Radical_SAM"/>
    <property type="match status" value="1"/>
</dbReference>
<dbReference type="PANTHER" id="PTHR43409">
    <property type="entry name" value="ANAEROBIC MAGNESIUM-PROTOPORPHYRIN IX MONOMETHYL ESTER CYCLASE-RELATED"/>
    <property type="match status" value="1"/>
</dbReference>
<dbReference type="PROSITE" id="PS51918">
    <property type="entry name" value="RADICAL_SAM"/>
    <property type="match status" value="1"/>
</dbReference>
<dbReference type="CDD" id="cd02068">
    <property type="entry name" value="radical_SAM_B12_BD"/>
    <property type="match status" value="1"/>
</dbReference>
<evidence type="ECO:0000259" key="6">
    <source>
        <dbReference type="PROSITE" id="PS51332"/>
    </source>
</evidence>
<name>A0A932HZS8_UNCTE</name>
<dbReference type="SUPFAM" id="SSF102114">
    <property type="entry name" value="Radical SAM enzymes"/>
    <property type="match status" value="1"/>
</dbReference>
<dbReference type="SMART" id="SM00729">
    <property type="entry name" value="Elp3"/>
    <property type="match status" value="1"/>
</dbReference>
<dbReference type="Gene3D" id="3.80.30.20">
    <property type="entry name" value="tm_1862 like domain"/>
    <property type="match status" value="1"/>
</dbReference>
<dbReference type="InterPro" id="IPR051198">
    <property type="entry name" value="BchE-like"/>
</dbReference>
<dbReference type="EMBL" id="JACPUR010000035">
    <property type="protein sequence ID" value="MBI3128686.1"/>
    <property type="molecule type" value="Genomic_DNA"/>
</dbReference>
<dbReference type="GO" id="GO:0046872">
    <property type="term" value="F:metal ion binding"/>
    <property type="evidence" value="ECO:0007669"/>
    <property type="project" value="UniProtKB-KW"/>
</dbReference>
<evidence type="ECO:0000256" key="1">
    <source>
        <dbReference type="ARBA" id="ARBA00001966"/>
    </source>
</evidence>
<dbReference type="InterPro" id="IPR006638">
    <property type="entry name" value="Elp3/MiaA/NifB-like_rSAM"/>
</dbReference>
<proteinExistence type="predicted"/>